<sequence>MKFRVALLVPAVGALVAGLLVASPAEAARSQVITGTITGPGGAGSVGPIRVDLVEVVRGGNTKVVRSATGLADGGSYSFTVSLNGKKKRNKASKPYRLRISAPAATGGSRSWYWRGRNGAPAGGGRHMRDASVVTATKGGAFRADFRYSSISGTAPQGAQITVAGAPATYKGGRDARRELDMPGCANVFATSTVTNGTYRADFLPYLPGDKRYMVAVRVGSDERWNNTYGSCFDVQDYRYSRNNMLALEPAGLTYPVTAGATGNTLVVGGKFTGFKATAQGDRWVSLREAQPAVAILDSPVVAEKRLEATGTTTFGDLPPGRYYVELGRRTGCADWYPSRYSNNNTYFKGLDRSAERWKTFPYLSKLQGNRKSGLERRAREVQPNPATDAAQGKRPGGAAGWMYRTHCKALGYGRVSTIDIAGTGTSNRISLRSKRGAVVKGHVSRAKGRTNKEMLVTLSSTDGKRVLRTDLTDGGGNFYVAGLAPGRYKISVNADSWRGIGKKFKGRQFITVKAGRTRNAGNLRFTD</sequence>
<evidence type="ECO:0000313" key="4">
    <source>
        <dbReference type="Proteomes" id="UP000265581"/>
    </source>
</evidence>
<accession>A0A371P2N2</accession>
<dbReference type="SUPFAM" id="SSF49452">
    <property type="entry name" value="Starch-binding domain-like"/>
    <property type="match status" value="1"/>
</dbReference>
<dbReference type="GO" id="GO:0004180">
    <property type="term" value="F:carboxypeptidase activity"/>
    <property type="evidence" value="ECO:0007669"/>
    <property type="project" value="UniProtKB-KW"/>
</dbReference>
<dbReference type="Proteomes" id="UP000265581">
    <property type="component" value="Unassembled WGS sequence"/>
</dbReference>
<comment type="caution">
    <text evidence="3">The sequence shown here is derived from an EMBL/GenBank/DDBJ whole genome shotgun (WGS) entry which is preliminary data.</text>
</comment>
<keyword evidence="3" id="KW-0378">Hydrolase</keyword>
<organism evidence="3 4">
    <name type="scientific">Aeromicrobium endophyticum</name>
    <dbReference type="NCBI Taxonomy" id="2292704"/>
    <lineage>
        <taxon>Bacteria</taxon>
        <taxon>Bacillati</taxon>
        <taxon>Actinomycetota</taxon>
        <taxon>Actinomycetes</taxon>
        <taxon>Propionibacteriales</taxon>
        <taxon>Nocardioidaceae</taxon>
        <taxon>Aeromicrobium</taxon>
    </lineage>
</organism>
<reference evidence="3 4" key="1">
    <citation type="submission" date="2018-08" db="EMBL/GenBank/DDBJ databases">
        <title>Aeromicrobium sp. M2KJ-4, whole genome shotgun sequence.</title>
        <authorList>
            <person name="Tuo L."/>
        </authorList>
    </citation>
    <scope>NUCLEOTIDE SEQUENCE [LARGE SCALE GENOMIC DNA]</scope>
    <source>
        <strain evidence="3 4">M2KJ-4</strain>
    </source>
</reference>
<gene>
    <name evidence="3" type="ORF">DX116_11750</name>
</gene>
<dbReference type="EMBL" id="QUBR01000002">
    <property type="protein sequence ID" value="REK69858.1"/>
    <property type="molecule type" value="Genomic_DNA"/>
</dbReference>
<dbReference type="RefSeq" id="WP_119704456.1">
    <property type="nucleotide sequence ID" value="NZ_JBHSOI010000002.1"/>
</dbReference>
<dbReference type="Gene3D" id="2.60.40.1120">
    <property type="entry name" value="Carboxypeptidase-like, regulatory domain"/>
    <property type="match status" value="1"/>
</dbReference>
<dbReference type="AlphaFoldDB" id="A0A371P2N2"/>
<evidence type="ECO:0000313" key="3">
    <source>
        <dbReference type="EMBL" id="REK69858.1"/>
    </source>
</evidence>
<dbReference type="OrthoDB" id="3739336at2"/>
<evidence type="ECO:0000256" key="2">
    <source>
        <dbReference type="SAM" id="SignalP"/>
    </source>
</evidence>
<feature type="region of interest" description="Disordered" evidence="1">
    <location>
        <begin position="369"/>
        <end position="398"/>
    </location>
</feature>
<keyword evidence="4" id="KW-1185">Reference proteome</keyword>
<name>A0A371P2N2_9ACTN</name>
<proteinExistence type="predicted"/>
<keyword evidence="3" id="KW-0645">Protease</keyword>
<dbReference type="GO" id="GO:0030246">
    <property type="term" value="F:carbohydrate binding"/>
    <property type="evidence" value="ECO:0007669"/>
    <property type="project" value="InterPro"/>
</dbReference>
<evidence type="ECO:0000256" key="1">
    <source>
        <dbReference type="SAM" id="MobiDB-lite"/>
    </source>
</evidence>
<feature type="chain" id="PRO_5016761799" evidence="2">
    <location>
        <begin position="28"/>
        <end position="528"/>
    </location>
</feature>
<feature type="signal peptide" evidence="2">
    <location>
        <begin position="1"/>
        <end position="27"/>
    </location>
</feature>
<dbReference type="InterPro" id="IPR013784">
    <property type="entry name" value="Carb-bd-like_fold"/>
</dbReference>
<protein>
    <submittedName>
        <fullName evidence="3">Carboxypeptidase regulatory-like domain-containing protein</fullName>
    </submittedName>
</protein>
<keyword evidence="3" id="KW-0121">Carboxypeptidase</keyword>
<keyword evidence="2" id="KW-0732">Signal</keyword>